<keyword evidence="4" id="KW-1185">Reference proteome</keyword>
<sequence>MSTRSWIVRLRWAPWCRRVRLAVATRRFPRLVEGPLSVAMRLLWLPLFAAVLLGCWAELLVVLVLLPLVLIARASGLGSWWVDVRAHGRRVGAVRVHGYRAARRLRRGLREHLSTRESIDGAERLLHAEQAEFRPVRIDEARWWATMRSYYPYGRRRWFPWQRRLSFLAALDRIPDGLGDDPVSFLIAIPFLLLFALLCTGAAVELAVLVVLLPAVVLLRLGRALPWPVERVVAGGAEVRSEVRGLLASVRARRALDAELARTPPPPNLVGRVRAEPARTR</sequence>
<evidence type="ECO:0000313" key="4">
    <source>
        <dbReference type="Proteomes" id="UP001597018"/>
    </source>
</evidence>
<accession>A0ABW3FN52</accession>
<dbReference type="EMBL" id="JBHTIW010000004">
    <property type="protein sequence ID" value="MFD0919712.1"/>
    <property type="molecule type" value="Genomic_DNA"/>
</dbReference>
<feature type="transmembrane region" description="Helical" evidence="2">
    <location>
        <begin position="42"/>
        <end position="72"/>
    </location>
</feature>
<reference evidence="4" key="1">
    <citation type="journal article" date="2019" name="Int. J. Syst. Evol. Microbiol.">
        <title>The Global Catalogue of Microorganisms (GCM) 10K type strain sequencing project: providing services to taxonomists for standard genome sequencing and annotation.</title>
        <authorList>
            <consortium name="The Broad Institute Genomics Platform"/>
            <consortium name="The Broad Institute Genome Sequencing Center for Infectious Disease"/>
            <person name="Wu L."/>
            <person name="Ma J."/>
        </authorList>
    </citation>
    <scope>NUCLEOTIDE SEQUENCE [LARGE SCALE GENOMIC DNA]</scope>
    <source>
        <strain evidence="4">CCUG 56401</strain>
    </source>
</reference>
<evidence type="ECO:0000313" key="3">
    <source>
        <dbReference type="EMBL" id="MFD0919712.1"/>
    </source>
</evidence>
<name>A0ABW3FN52_9PSEU</name>
<keyword evidence="2" id="KW-1133">Transmembrane helix</keyword>
<keyword evidence="2" id="KW-0812">Transmembrane</keyword>
<protein>
    <recommendedName>
        <fullName evidence="5">Sensor protein</fullName>
    </recommendedName>
</protein>
<feature type="transmembrane region" description="Helical" evidence="2">
    <location>
        <begin position="185"/>
        <end position="218"/>
    </location>
</feature>
<dbReference type="RefSeq" id="WP_263251753.1">
    <property type="nucleotide sequence ID" value="NZ_BAABLT010000052.1"/>
</dbReference>
<evidence type="ECO:0000256" key="1">
    <source>
        <dbReference type="SAM" id="MobiDB-lite"/>
    </source>
</evidence>
<proteinExistence type="predicted"/>
<feature type="region of interest" description="Disordered" evidence="1">
    <location>
        <begin position="262"/>
        <end position="281"/>
    </location>
</feature>
<evidence type="ECO:0000256" key="2">
    <source>
        <dbReference type="SAM" id="Phobius"/>
    </source>
</evidence>
<dbReference type="Proteomes" id="UP001597018">
    <property type="component" value="Unassembled WGS sequence"/>
</dbReference>
<evidence type="ECO:0008006" key="5">
    <source>
        <dbReference type="Google" id="ProtNLM"/>
    </source>
</evidence>
<organism evidence="3 4">
    <name type="scientific">Saccharopolyspora rosea</name>
    <dbReference type="NCBI Taxonomy" id="524884"/>
    <lineage>
        <taxon>Bacteria</taxon>
        <taxon>Bacillati</taxon>
        <taxon>Actinomycetota</taxon>
        <taxon>Actinomycetes</taxon>
        <taxon>Pseudonocardiales</taxon>
        <taxon>Pseudonocardiaceae</taxon>
        <taxon>Saccharopolyspora</taxon>
    </lineage>
</organism>
<gene>
    <name evidence="3" type="ORF">ACFQ16_08155</name>
</gene>
<comment type="caution">
    <text evidence="3">The sequence shown here is derived from an EMBL/GenBank/DDBJ whole genome shotgun (WGS) entry which is preliminary data.</text>
</comment>
<keyword evidence="2" id="KW-0472">Membrane</keyword>